<dbReference type="EC" id="2.8.1.13" evidence="11"/>
<evidence type="ECO:0000256" key="1">
    <source>
        <dbReference type="ARBA" id="ARBA00022490"/>
    </source>
</evidence>
<keyword evidence="15" id="KW-1185">Reference proteome</keyword>
<dbReference type="GO" id="GO:0005524">
    <property type="term" value="F:ATP binding"/>
    <property type="evidence" value="ECO:0007669"/>
    <property type="project" value="UniProtKB-KW"/>
</dbReference>
<dbReference type="EMBL" id="AFGF01000263">
    <property type="protein sequence ID" value="EGO62004.1"/>
    <property type="molecule type" value="Genomic_DNA"/>
</dbReference>
<sequence>MKRTACRQIVECFRLEKDCDSMQNKPRVLVAMSGGVDSSLTAALLVRQGYDVIGATMQLWEDNMERFDPNYRGCCSLSAVDDARRVADTLGIPYYVLNFRHMFQETVIDYFIQEYSSGRTPNPCIACNRHLKFSGLLRKALELGAQHVATGHYARIGFDEAAGRYALRKGVDATKDQSYALYHLNQYTLSHFLMPLGDYAKTETRRLAREFGLSVAEKPDSQEICFIPDDDYKRFLEEKAPDALKPGNILDTRGKLVGRHKGLPLYTVGQRKGLGIAAGSPLYVVALDYDKNELIVGSDQDVFSAGLIASDVNYIAFDELTQPLRVTAKIRYSAREAEALVSPLADGDIRVDFSQAQRAVTPGQSVVFYNGDTVVGGGIIQKAIN</sequence>
<dbReference type="AlphaFoldDB" id="F7NPN7"/>
<keyword evidence="5 11" id="KW-0547">Nucleotide-binding</keyword>
<feature type="domain" description="tRNA-specific 2-thiouridylase MnmA-like central" evidence="13">
    <location>
        <begin position="233"/>
        <end position="298"/>
    </location>
</feature>
<evidence type="ECO:0000313" key="14">
    <source>
        <dbReference type="EMBL" id="EGO62004.1"/>
    </source>
</evidence>
<evidence type="ECO:0000259" key="12">
    <source>
        <dbReference type="Pfam" id="PF20258"/>
    </source>
</evidence>
<reference evidence="14 15" key="1">
    <citation type="journal article" date="2011" name="EMBO J.">
        <title>Structural diversity of bacterial flagellar motors.</title>
        <authorList>
            <person name="Chen S."/>
            <person name="Beeby M."/>
            <person name="Murphy G.E."/>
            <person name="Leadbetter J.R."/>
            <person name="Hendrixson D.R."/>
            <person name="Briegel A."/>
            <person name="Li Z."/>
            <person name="Shi J."/>
            <person name="Tocheva E.I."/>
            <person name="Muller A."/>
            <person name="Dobro M.J."/>
            <person name="Jensen G.J."/>
        </authorList>
    </citation>
    <scope>NUCLEOTIDE SEQUENCE [LARGE SCALE GENOMIC DNA]</scope>
    <source>
        <strain evidence="14 15">DSM 6540</strain>
    </source>
</reference>
<dbReference type="FunFam" id="2.30.30.280:FF:000001">
    <property type="entry name" value="tRNA-specific 2-thiouridylase MnmA"/>
    <property type="match status" value="1"/>
</dbReference>
<feature type="domain" description="tRNA-specific 2-thiouridylase MnmA-like C-terminal" evidence="12">
    <location>
        <begin position="305"/>
        <end position="380"/>
    </location>
</feature>
<name>F7NPN7_9FIRM</name>
<dbReference type="InterPro" id="IPR004506">
    <property type="entry name" value="MnmA-like"/>
</dbReference>
<dbReference type="NCBIfam" id="NF001138">
    <property type="entry name" value="PRK00143.1"/>
    <property type="match status" value="1"/>
</dbReference>
<dbReference type="PANTHER" id="PTHR11933:SF5">
    <property type="entry name" value="MITOCHONDRIAL TRNA-SPECIFIC 2-THIOURIDYLASE 1"/>
    <property type="match status" value="1"/>
</dbReference>
<dbReference type="Gene3D" id="2.40.30.10">
    <property type="entry name" value="Translation factors"/>
    <property type="match status" value="1"/>
</dbReference>
<dbReference type="Pfam" id="PF20259">
    <property type="entry name" value="tRNA_Me_trans_M"/>
    <property type="match status" value="1"/>
</dbReference>
<dbReference type="CDD" id="cd01998">
    <property type="entry name" value="MnmA_TRMU-like"/>
    <property type="match status" value="1"/>
</dbReference>
<dbReference type="InterPro" id="IPR014729">
    <property type="entry name" value="Rossmann-like_a/b/a_fold"/>
</dbReference>
<dbReference type="FunFam" id="3.40.50.620:FF:000115">
    <property type="entry name" value="tRNA-specific 2-thiouridylase MnmA"/>
    <property type="match status" value="1"/>
</dbReference>
<dbReference type="InterPro" id="IPR023382">
    <property type="entry name" value="MnmA-like_central_sf"/>
</dbReference>
<feature type="site" description="Interaction with tRNA" evidence="11">
    <location>
        <position position="364"/>
    </location>
</feature>
<evidence type="ECO:0000256" key="7">
    <source>
        <dbReference type="ARBA" id="ARBA00022884"/>
    </source>
</evidence>
<dbReference type="Proteomes" id="UP000003240">
    <property type="component" value="Unassembled WGS sequence"/>
</dbReference>
<comment type="subcellular location">
    <subcellularLocation>
        <location evidence="11">Cytoplasm</location>
    </subcellularLocation>
</comment>
<dbReference type="Pfam" id="PF03054">
    <property type="entry name" value="tRNA_Me_trans"/>
    <property type="match status" value="1"/>
</dbReference>
<dbReference type="Gene3D" id="2.30.30.280">
    <property type="entry name" value="Adenine nucleotide alpha hydrolases-like domains"/>
    <property type="match status" value="1"/>
</dbReference>
<proteinExistence type="inferred from homology"/>
<dbReference type="GO" id="GO:0002143">
    <property type="term" value="P:tRNA wobble position uridine thiolation"/>
    <property type="evidence" value="ECO:0007669"/>
    <property type="project" value="TreeGrafter"/>
</dbReference>
<dbReference type="InterPro" id="IPR046884">
    <property type="entry name" value="MnmA-like_central"/>
</dbReference>
<comment type="caution">
    <text evidence="11">Lacks conserved residue(s) required for the propagation of feature annotation.</text>
</comment>
<dbReference type="GO" id="GO:0103016">
    <property type="term" value="F:tRNA-uridine 2-sulfurtransferase activity"/>
    <property type="evidence" value="ECO:0007669"/>
    <property type="project" value="UniProtKB-EC"/>
</dbReference>
<feature type="active site" description="Nucleophile" evidence="11">
    <location>
        <position position="127"/>
    </location>
</feature>
<dbReference type="InterPro" id="IPR046885">
    <property type="entry name" value="MnmA-like_C"/>
</dbReference>
<feature type="site" description="Interaction with tRNA" evidence="11">
    <location>
        <position position="152"/>
    </location>
</feature>
<comment type="similarity">
    <text evidence="11">Belongs to the MnmA/TRMU family.</text>
</comment>
<evidence type="ECO:0000256" key="11">
    <source>
        <dbReference type="HAMAP-Rule" id="MF_00144"/>
    </source>
</evidence>
<keyword evidence="3 11" id="KW-0808">Transferase</keyword>
<dbReference type="GO" id="GO:0005737">
    <property type="term" value="C:cytoplasm"/>
    <property type="evidence" value="ECO:0007669"/>
    <property type="project" value="UniProtKB-SubCell"/>
</dbReference>
<keyword evidence="2 11" id="KW-0820">tRNA-binding</keyword>
<protein>
    <recommendedName>
        <fullName evidence="11">tRNA-specific 2-thiouridylase MnmA</fullName>
        <ecNumber evidence="11">2.8.1.13</ecNumber>
    </recommendedName>
</protein>
<feature type="region of interest" description="Interaction with tRNA" evidence="11">
    <location>
        <begin position="175"/>
        <end position="177"/>
    </location>
</feature>
<feature type="region of interest" description="Interaction with tRNA" evidence="11">
    <location>
        <begin position="331"/>
        <end position="332"/>
    </location>
</feature>
<dbReference type="HAMAP" id="MF_00144">
    <property type="entry name" value="tRNA_thiouridyl_MnmA"/>
    <property type="match status" value="1"/>
</dbReference>
<keyword evidence="1 11" id="KW-0963">Cytoplasm</keyword>
<keyword evidence="8" id="KW-1015">Disulfide bond</keyword>
<feature type="binding site" evidence="11">
    <location>
        <begin position="31"/>
        <end position="38"/>
    </location>
    <ligand>
        <name>ATP</name>
        <dbReference type="ChEBI" id="CHEBI:30616"/>
    </ligand>
</feature>
<evidence type="ECO:0000256" key="5">
    <source>
        <dbReference type="ARBA" id="ARBA00022741"/>
    </source>
</evidence>
<feature type="active site" description="Cysteine persulfide intermediate" evidence="11">
    <location>
        <position position="225"/>
    </location>
</feature>
<evidence type="ECO:0000256" key="4">
    <source>
        <dbReference type="ARBA" id="ARBA00022694"/>
    </source>
</evidence>
<evidence type="ECO:0000256" key="2">
    <source>
        <dbReference type="ARBA" id="ARBA00022555"/>
    </source>
</evidence>
<keyword evidence="7 11" id="KW-0694">RNA-binding</keyword>
<dbReference type="eggNOG" id="COG0482">
    <property type="taxonomic scope" value="Bacteria"/>
</dbReference>
<dbReference type="PANTHER" id="PTHR11933">
    <property type="entry name" value="TRNA 5-METHYLAMINOMETHYL-2-THIOURIDYLATE -METHYLTRANSFERASE"/>
    <property type="match status" value="1"/>
</dbReference>
<evidence type="ECO:0000256" key="6">
    <source>
        <dbReference type="ARBA" id="ARBA00022840"/>
    </source>
</evidence>
<comment type="catalytic activity">
    <reaction evidence="9 11">
        <text>S-sulfanyl-L-cysteinyl-[protein] + uridine(34) in tRNA + AH2 + ATP = 2-thiouridine(34) in tRNA + L-cysteinyl-[protein] + A + AMP + diphosphate + H(+)</text>
        <dbReference type="Rhea" id="RHEA:47032"/>
        <dbReference type="Rhea" id="RHEA-COMP:10131"/>
        <dbReference type="Rhea" id="RHEA-COMP:11726"/>
        <dbReference type="Rhea" id="RHEA-COMP:11727"/>
        <dbReference type="Rhea" id="RHEA-COMP:11728"/>
        <dbReference type="ChEBI" id="CHEBI:13193"/>
        <dbReference type="ChEBI" id="CHEBI:15378"/>
        <dbReference type="ChEBI" id="CHEBI:17499"/>
        <dbReference type="ChEBI" id="CHEBI:29950"/>
        <dbReference type="ChEBI" id="CHEBI:30616"/>
        <dbReference type="ChEBI" id="CHEBI:33019"/>
        <dbReference type="ChEBI" id="CHEBI:61963"/>
        <dbReference type="ChEBI" id="CHEBI:65315"/>
        <dbReference type="ChEBI" id="CHEBI:87170"/>
        <dbReference type="ChEBI" id="CHEBI:456215"/>
        <dbReference type="EC" id="2.8.1.13"/>
    </reaction>
</comment>
<keyword evidence="6 11" id="KW-0067">ATP-binding</keyword>
<organism evidence="14 15">
    <name type="scientific">Acetonema longum DSM 6540</name>
    <dbReference type="NCBI Taxonomy" id="1009370"/>
    <lineage>
        <taxon>Bacteria</taxon>
        <taxon>Bacillati</taxon>
        <taxon>Bacillota</taxon>
        <taxon>Negativicutes</taxon>
        <taxon>Acetonemataceae</taxon>
        <taxon>Acetonema</taxon>
    </lineage>
</organism>
<keyword evidence="4 11" id="KW-0819">tRNA processing</keyword>
<evidence type="ECO:0000259" key="13">
    <source>
        <dbReference type="Pfam" id="PF20259"/>
    </source>
</evidence>
<evidence type="ECO:0000256" key="10">
    <source>
        <dbReference type="ARBA" id="ARBA00056575"/>
    </source>
</evidence>
<dbReference type="FunFam" id="2.40.30.10:FF:000023">
    <property type="entry name" value="tRNA-specific 2-thiouridylase MnmA"/>
    <property type="match status" value="1"/>
</dbReference>
<evidence type="ECO:0000256" key="8">
    <source>
        <dbReference type="ARBA" id="ARBA00023157"/>
    </source>
</evidence>
<evidence type="ECO:0000256" key="9">
    <source>
        <dbReference type="ARBA" id="ARBA00051542"/>
    </source>
</evidence>
<comment type="caution">
    <text evidence="14">The sequence shown here is derived from an EMBL/GenBank/DDBJ whole genome shotgun (WGS) entry which is preliminary data.</text>
</comment>
<dbReference type="STRING" id="1009370.ALO_20422"/>
<dbReference type="NCBIfam" id="TIGR00420">
    <property type="entry name" value="trmU"/>
    <property type="match status" value="1"/>
</dbReference>
<evidence type="ECO:0000256" key="3">
    <source>
        <dbReference type="ARBA" id="ARBA00022679"/>
    </source>
</evidence>
<feature type="binding site" evidence="11">
    <location>
        <position position="151"/>
    </location>
    <ligand>
        <name>ATP</name>
        <dbReference type="ChEBI" id="CHEBI:30616"/>
    </ligand>
</feature>
<comment type="function">
    <text evidence="10 11">Catalyzes the 2-thiolation of uridine at the wobble position (U34) of tRNA, leading to the formation of s(2)U34.</text>
</comment>
<dbReference type="GO" id="GO:0000049">
    <property type="term" value="F:tRNA binding"/>
    <property type="evidence" value="ECO:0007669"/>
    <property type="project" value="UniProtKB-KW"/>
</dbReference>
<feature type="binding site" evidence="11">
    <location>
        <position position="57"/>
    </location>
    <ligand>
        <name>ATP</name>
        <dbReference type="ChEBI" id="CHEBI:30616"/>
    </ligand>
</feature>
<dbReference type="Pfam" id="PF20258">
    <property type="entry name" value="tRNA_Me_trans_C"/>
    <property type="match status" value="1"/>
</dbReference>
<gene>
    <name evidence="11" type="primary">mnmA</name>
    <name evidence="14" type="ORF">ALO_20422</name>
</gene>
<dbReference type="SUPFAM" id="SSF52402">
    <property type="entry name" value="Adenine nucleotide alpha hydrolases-like"/>
    <property type="match status" value="1"/>
</dbReference>
<dbReference type="Gene3D" id="3.40.50.620">
    <property type="entry name" value="HUPs"/>
    <property type="match status" value="1"/>
</dbReference>
<accession>F7NPN7</accession>
<evidence type="ECO:0000313" key="15">
    <source>
        <dbReference type="Proteomes" id="UP000003240"/>
    </source>
</evidence>